<sequence length="165" mass="18238">MRVSLPKTSSPAPAHLVCATPTGSPVATGCRALKWLPLKQPFLPLYHSHPHPHFHLICRHAPTVATETRTRRASRRLMSLVTRPSVPAPHPHPPSSVTRHTLPNSKLTTALSTPQPINPSSPFLFSPLHFVYFSLTHNTSKPTSGHHDAHHFWHHTETGFVCGLP</sequence>
<keyword evidence="3" id="KW-1185">Reference proteome</keyword>
<protein>
    <submittedName>
        <fullName evidence="2">Uncharacterized protein</fullName>
    </submittedName>
</protein>
<name>A0A3S5CHH3_9PLAT</name>
<reference evidence="2" key="1">
    <citation type="submission" date="2018-11" db="EMBL/GenBank/DDBJ databases">
        <authorList>
            <consortium name="Pathogen Informatics"/>
        </authorList>
    </citation>
    <scope>NUCLEOTIDE SEQUENCE</scope>
</reference>
<evidence type="ECO:0000256" key="1">
    <source>
        <dbReference type="SAM" id="MobiDB-lite"/>
    </source>
</evidence>
<dbReference type="PROSITE" id="PS51257">
    <property type="entry name" value="PROKAR_LIPOPROTEIN"/>
    <property type="match status" value="1"/>
</dbReference>
<evidence type="ECO:0000313" key="2">
    <source>
        <dbReference type="EMBL" id="VEL21785.1"/>
    </source>
</evidence>
<dbReference type="EMBL" id="CAAALY010053083">
    <property type="protein sequence ID" value="VEL21785.1"/>
    <property type="molecule type" value="Genomic_DNA"/>
</dbReference>
<dbReference type="Proteomes" id="UP000784294">
    <property type="component" value="Unassembled WGS sequence"/>
</dbReference>
<feature type="region of interest" description="Disordered" evidence="1">
    <location>
        <begin position="83"/>
        <end position="102"/>
    </location>
</feature>
<proteinExistence type="predicted"/>
<evidence type="ECO:0000313" key="3">
    <source>
        <dbReference type="Proteomes" id="UP000784294"/>
    </source>
</evidence>
<dbReference type="AlphaFoldDB" id="A0A3S5CHH3"/>
<comment type="caution">
    <text evidence="2">The sequence shown here is derived from an EMBL/GenBank/DDBJ whole genome shotgun (WGS) entry which is preliminary data.</text>
</comment>
<organism evidence="2 3">
    <name type="scientific">Protopolystoma xenopodis</name>
    <dbReference type="NCBI Taxonomy" id="117903"/>
    <lineage>
        <taxon>Eukaryota</taxon>
        <taxon>Metazoa</taxon>
        <taxon>Spiralia</taxon>
        <taxon>Lophotrochozoa</taxon>
        <taxon>Platyhelminthes</taxon>
        <taxon>Monogenea</taxon>
        <taxon>Polyopisthocotylea</taxon>
        <taxon>Polystomatidea</taxon>
        <taxon>Polystomatidae</taxon>
        <taxon>Protopolystoma</taxon>
    </lineage>
</organism>
<accession>A0A3S5CHH3</accession>
<gene>
    <name evidence="2" type="ORF">PXEA_LOCUS15225</name>
</gene>